<gene>
    <name evidence="5" type="ORF">B5F75_05835</name>
</gene>
<dbReference type="RefSeq" id="WP_087288918.1">
    <property type="nucleotide sequence ID" value="NZ_NFJD01000004.1"/>
</dbReference>
<dbReference type="CDD" id="cd01675">
    <property type="entry name" value="RNR_III"/>
    <property type="match status" value="1"/>
</dbReference>
<dbReference type="InterPro" id="IPR012833">
    <property type="entry name" value="NrdD"/>
</dbReference>
<dbReference type="Pfam" id="PF13597">
    <property type="entry name" value="NRDD"/>
    <property type="match status" value="1"/>
</dbReference>
<name>A0A1Y4DIJ7_9BACT</name>
<evidence type="ECO:0000256" key="3">
    <source>
        <dbReference type="PROSITE-ProRule" id="PRU00492"/>
    </source>
</evidence>
<evidence type="ECO:0000259" key="4">
    <source>
        <dbReference type="PROSITE" id="PS51161"/>
    </source>
</evidence>
<proteinExistence type="predicted"/>
<dbReference type="InterPro" id="IPR005144">
    <property type="entry name" value="ATP-cone_dom"/>
</dbReference>
<dbReference type="GO" id="GO:0009265">
    <property type="term" value="P:2'-deoxyribonucleotide biosynthetic process"/>
    <property type="evidence" value="ECO:0007669"/>
    <property type="project" value="TreeGrafter"/>
</dbReference>
<dbReference type="AlphaFoldDB" id="A0A1Y4DIJ7"/>
<feature type="domain" description="ATP-cone" evidence="4">
    <location>
        <begin position="8"/>
        <end position="100"/>
    </location>
</feature>
<keyword evidence="2 3" id="KW-0067">ATP-binding</keyword>
<dbReference type="GO" id="GO:0004748">
    <property type="term" value="F:ribonucleoside-diphosphate reductase activity, thioredoxin disulfide as acceptor"/>
    <property type="evidence" value="ECO:0007669"/>
    <property type="project" value="TreeGrafter"/>
</dbReference>
<dbReference type="GO" id="GO:0005524">
    <property type="term" value="F:ATP binding"/>
    <property type="evidence" value="ECO:0007669"/>
    <property type="project" value="UniProtKB-UniRule"/>
</dbReference>
<dbReference type="Pfam" id="PF03477">
    <property type="entry name" value="ATP-cone"/>
    <property type="match status" value="1"/>
</dbReference>
<evidence type="ECO:0000313" key="6">
    <source>
        <dbReference type="Proteomes" id="UP000196368"/>
    </source>
</evidence>
<dbReference type="Proteomes" id="UP000196368">
    <property type="component" value="Unassembled WGS sequence"/>
</dbReference>
<dbReference type="GO" id="GO:0006260">
    <property type="term" value="P:DNA replication"/>
    <property type="evidence" value="ECO:0007669"/>
    <property type="project" value="InterPro"/>
</dbReference>
<dbReference type="EMBL" id="NFJD01000004">
    <property type="protein sequence ID" value="OUO56140.1"/>
    <property type="molecule type" value="Genomic_DNA"/>
</dbReference>
<keyword evidence="6" id="KW-1185">Reference proteome</keyword>
<evidence type="ECO:0000313" key="5">
    <source>
        <dbReference type="EMBL" id="OUO56140.1"/>
    </source>
</evidence>
<dbReference type="PANTHER" id="PTHR21075:SF0">
    <property type="entry name" value="ANAEROBIC RIBONUCLEOSIDE-TRIPHOSPHATE REDUCTASE"/>
    <property type="match status" value="1"/>
</dbReference>
<dbReference type="NCBIfam" id="TIGR02487">
    <property type="entry name" value="NrdD"/>
    <property type="match status" value="1"/>
</dbReference>
<dbReference type="Gene3D" id="3.20.70.20">
    <property type="match status" value="1"/>
</dbReference>
<dbReference type="OrthoDB" id="9804622at2"/>
<reference evidence="6" key="1">
    <citation type="submission" date="2017-04" db="EMBL/GenBank/DDBJ databases">
        <title>Function of individual gut microbiota members based on whole genome sequencing of pure cultures obtained from chicken caecum.</title>
        <authorList>
            <person name="Medvecky M."/>
            <person name="Cejkova D."/>
            <person name="Polansky O."/>
            <person name="Karasova D."/>
            <person name="Kubasova T."/>
            <person name="Cizek A."/>
            <person name="Rychlik I."/>
        </authorList>
    </citation>
    <scope>NUCLEOTIDE SEQUENCE [LARGE SCALE GENOMIC DNA]</scope>
    <source>
        <strain evidence="6">An273</strain>
    </source>
</reference>
<organism evidence="5 6">
    <name type="scientific">Candidatus Avelusimicrobium gallicola</name>
    <dbReference type="NCBI Taxonomy" id="2562704"/>
    <lineage>
        <taxon>Bacteria</taxon>
        <taxon>Pseudomonadati</taxon>
        <taxon>Elusimicrobiota</taxon>
        <taxon>Elusimicrobia</taxon>
        <taxon>Elusimicrobiales</taxon>
        <taxon>Elusimicrobiaceae</taxon>
        <taxon>Candidatus Avelusimicrobium</taxon>
    </lineage>
</organism>
<evidence type="ECO:0000256" key="1">
    <source>
        <dbReference type="ARBA" id="ARBA00022741"/>
    </source>
</evidence>
<protein>
    <submittedName>
        <fullName evidence="5">Ribonucleoside triphosphate reductase</fullName>
    </submittedName>
</protein>
<evidence type="ECO:0000256" key="2">
    <source>
        <dbReference type="ARBA" id="ARBA00022840"/>
    </source>
</evidence>
<comment type="caution">
    <text evidence="5">The sequence shown here is derived from an EMBL/GenBank/DDBJ whole genome shotgun (WGS) entry which is preliminary data.</text>
</comment>
<dbReference type="PANTHER" id="PTHR21075">
    <property type="entry name" value="ANAEROBIC RIBONUCLEOSIDE-TRIPHOSPHATE REDUCTASE"/>
    <property type="match status" value="1"/>
</dbReference>
<dbReference type="NCBIfam" id="NF006126">
    <property type="entry name" value="PRK08270.1"/>
    <property type="match status" value="1"/>
</dbReference>
<dbReference type="PROSITE" id="PS51161">
    <property type="entry name" value="ATP_CONE"/>
    <property type="match status" value="1"/>
</dbReference>
<dbReference type="GO" id="GO:0031250">
    <property type="term" value="C:anaerobic ribonucleoside-triphosphate reductase complex"/>
    <property type="evidence" value="ECO:0007669"/>
    <property type="project" value="TreeGrafter"/>
</dbReference>
<dbReference type="GO" id="GO:0008998">
    <property type="term" value="F:ribonucleoside-triphosphate reductase (thioredoxin) activity"/>
    <property type="evidence" value="ECO:0007669"/>
    <property type="project" value="InterPro"/>
</dbReference>
<keyword evidence="1 3" id="KW-0547">Nucleotide-binding</keyword>
<sequence length="686" mass="78792">MENSEVITHIVKRDGTTQRFDSKKITKAISKAAEATGEFDSETAKKLTIRAINIIQQLYSDTVPNVENVQDIVEDVLLTSNYHKTAKAYILYRDQHARMREISSKFNVDLVDQYLQKIDWQVNENSNMGYSLQGLNNYISSEISKVYWLNKIYPENVRRMHTEGDFHLHDLGLLGAYCVGWDLQDLLLSGFTGVVGKAESKPAKHLRTALGQVVNFFYTLQGESAGAQAFSNFDTLLAPFIYYDKLSYDEVKQALQEFLFNVNVPTRVGFQTPFTNLTLDLTVPSYYKDQPVIIGGKLQDKTYGEFQEEMDMLNRAFCEVMLAGDAKGRVFTFPIPTYNITKDFDWNNPKLTPLWEMTAKYGIPYFANFINSDMNPEDARSMCCRLRIDNRELRKRGGGLFGSAPLTGSIGVVTINLPRLGYLSKNEDEFFANLKDRMEVAKTSLEIKRKVIERFTKGNLYPYMSFYLRSIRQRFNEYWKNHFSTIGLVGLNECAVNLIGEDIGTEKGRAFAEKVLTFMRETLVKFQEETGNNYNLEATPAEGTSYRLAKLDKERFPEIKCANEELYKQGHPPFYTNSSQLPVNYTDDVFEMLDLQSTIQSKYTGGTVQHIFTGEKIKDLEAMKKFIKTVCEKYTLPYFSITPTFSICPKCGYIEGEHFECPKCKAERMQELERQVKLLEEQLYSK</sequence>
<accession>A0A1Y4DIJ7</accession>
<dbReference type="SUPFAM" id="SSF51998">
    <property type="entry name" value="PFL-like glycyl radical enzymes"/>
    <property type="match status" value="1"/>
</dbReference>